<reference evidence="2 3" key="1">
    <citation type="submission" date="2014-03" db="EMBL/GenBank/DDBJ databases">
        <title>Draft genome of the hookworm Oesophagostomum dentatum.</title>
        <authorList>
            <person name="Mitreva M."/>
        </authorList>
    </citation>
    <scope>NUCLEOTIDE SEQUENCE [LARGE SCALE GENOMIC DNA]</scope>
    <source>
        <strain evidence="2 3">OD-Hann</strain>
    </source>
</reference>
<organism evidence="2 3">
    <name type="scientific">Oesophagostomum dentatum</name>
    <name type="common">Nodular worm</name>
    <dbReference type="NCBI Taxonomy" id="61180"/>
    <lineage>
        <taxon>Eukaryota</taxon>
        <taxon>Metazoa</taxon>
        <taxon>Ecdysozoa</taxon>
        <taxon>Nematoda</taxon>
        <taxon>Chromadorea</taxon>
        <taxon>Rhabditida</taxon>
        <taxon>Rhabditina</taxon>
        <taxon>Rhabditomorpha</taxon>
        <taxon>Strongyloidea</taxon>
        <taxon>Strongylidae</taxon>
        <taxon>Oesophagostomum</taxon>
    </lineage>
</organism>
<evidence type="ECO:0000256" key="1">
    <source>
        <dbReference type="SAM" id="MobiDB-lite"/>
    </source>
</evidence>
<feature type="region of interest" description="Disordered" evidence="1">
    <location>
        <begin position="1"/>
        <end position="281"/>
    </location>
</feature>
<evidence type="ECO:0000313" key="3">
    <source>
        <dbReference type="Proteomes" id="UP000053660"/>
    </source>
</evidence>
<feature type="compositionally biased region" description="Polar residues" evidence="1">
    <location>
        <begin position="163"/>
        <end position="196"/>
    </location>
</feature>
<feature type="compositionally biased region" description="Polar residues" evidence="1">
    <location>
        <begin position="55"/>
        <end position="68"/>
    </location>
</feature>
<gene>
    <name evidence="2" type="ORF">OESDEN_14356</name>
</gene>
<dbReference type="AlphaFoldDB" id="A0A0B1SQV3"/>
<dbReference type="Proteomes" id="UP000053660">
    <property type="component" value="Unassembled WGS sequence"/>
</dbReference>
<feature type="compositionally biased region" description="Polar residues" evidence="1">
    <location>
        <begin position="103"/>
        <end position="118"/>
    </location>
</feature>
<sequence>MATGTIPDIPETRVGPYSYERNVRNKRARIRPNSMPQPHFDQYSSVKSIDKDEIQSQPPNKRSSSTASGRFRKSSEQPRRASMHEELRDYDGPNEEEFGRTPVTLTSLVSFDPKSQTLLRVREHRESDEDEAEGYTRIGREMQMDSGLYERIREDPTRRKETTLNSVASQTLAETRTSQESVPSFTAPILQSNGNSPRDHVGHHVGHDVGHDMSSSDSGIPGSTGSDWPTTSSPPRPGRWQTDPAPSWQMAKKSMISSTRATVPEKEQLSTEPGNPPSYRSNFRVEADRGTAVGHYHSINEFQLTDEPTPPPTQTMPVITGNGLLV</sequence>
<feature type="compositionally biased region" description="Basic and acidic residues" evidence="1">
    <location>
        <begin position="138"/>
        <end position="162"/>
    </location>
</feature>
<evidence type="ECO:0000313" key="2">
    <source>
        <dbReference type="EMBL" id="KHJ85907.1"/>
    </source>
</evidence>
<feature type="compositionally biased region" description="Polar residues" evidence="1">
    <location>
        <begin position="213"/>
        <end position="231"/>
    </location>
</feature>
<feature type="compositionally biased region" description="Basic and acidic residues" evidence="1">
    <location>
        <begin position="197"/>
        <end position="211"/>
    </location>
</feature>
<dbReference type="OrthoDB" id="10050321at2759"/>
<feature type="compositionally biased region" description="Basic and acidic residues" evidence="1">
    <location>
        <begin position="73"/>
        <end position="91"/>
    </location>
</feature>
<protein>
    <submittedName>
        <fullName evidence="2">Uncharacterized protein</fullName>
    </submittedName>
</protein>
<dbReference type="EMBL" id="KN562188">
    <property type="protein sequence ID" value="KHJ85907.1"/>
    <property type="molecule type" value="Genomic_DNA"/>
</dbReference>
<keyword evidence="3" id="KW-1185">Reference proteome</keyword>
<name>A0A0B1SQV3_OESDE</name>
<accession>A0A0B1SQV3</accession>
<feature type="compositionally biased region" description="Polar residues" evidence="1">
    <location>
        <begin position="270"/>
        <end position="281"/>
    </location>
</feature>
<proteinExistence type="predicted"/>